<dbReference type="Pfam" id="PF23451">
    <property type="entry name" value="Zn_ribbon_PaaD"/>
    <property type="match status" value="1"/>
</dbReference>
<feature type="domain" description="MIP18 family-like" evidence="2">
    <location>
        <begin position="36"/>
        <end position="97"/>
    </location>
</feature>
<dbReference type="EMBL" id="BSOR01000035">
    <property type="protein sequence ID" value="GLR64525.1"/>
    <property type="molecule type" value="Genomic_DNA"/>
</dbReference>
<name>A0ABQ5ZWG8_9GAMM</name>
<dbReference type="InterPro" id="IPR052339">
    <property type="entry name" value="Fe-S_Maturation_MIP18"/>
</dbReference>
<evidence type="ECO:0000259" key="2">
    <source>
        <dbReference type="Pfam" id="PF01883"/>
    </source>
</evidence>
<dbReference type="SUPFAM" id="SSF117916">
    <property type="entry name" value="Fe-S cluster assembly (FSCA) domain-like"/>
    <property type="match status" value="1"/>
</dbReference>
<feature type="region of interest" description="Disordered" evidence="1">
    <location>
        <begin position="1"/>
        <end position="30"/>
    </location>
</feature>
<dbReference type="Pfam" id="PF01883">
    <property type="entry name" value="FeS_assembly_P"/>
    <property type="match status" value="1"/>
</dbReference>
<keyword evidence="5" id="KW-1185">Reference proteome</keyword>
<sequence>MQKPGKTPKPTATPLENPMIASDRVPANVSGEPLNEDQIWQLLQEVKDPEVPAVSVVELGVVRKLSWQDQQLVVDVTPTYSGCPATDLIEELIAEALMQGGIRNPKIKRVLTPAWTTDWITPEGREKLRKFGIAPPQGSASKMSLLGHDEQITCPHCGSKHTEQVSEFGSTACKALYRCTDCLEPFDYFKCI</sequence>
<feature type="compositionally biased region" description="Low complexity" evidence="1">
    <location>
        <begin position="1"/>
        <end position="14"/>
    </location>
</feature>
<proteinExistence type="predicted"/>
<evidence type="ECO:0000256" key="1">
    <source>
        <dbReference type="SAM" id="MobiDB-lite"/>
    </source>
</evidence>
<accession>A0ABQ5ZWG8</accession>
<dbReference type="RefSeq" id="WP_036240131.1">
    <property type="nucleotide sequence ID" value="NZ_BSOR01000035.1"/>
</dbReference>
<evidence type="ECO:0000259" key="3">
    <source>
        <dbReference type="Pfam" id="PF23451"/>
    </source>
</evidence>
<dbReference type="Gene3D" id="3.30.300.130">
    <property type="entry name" value="Fe-S cluster assembly (FSCA)"/>
    <property type="match status" value="1"/>
</dbReference>
<dbReference type="InterPro" id="IPR011883">
    <property type="entry name" value="PaaD-like"/>
</dbReference>
<organism evidence="4 5">
    <name type="scientific">Marinospirillum insulare</name>
    <dbReference type="NCBI Taxonomy" id="217169"/>
    <lineage>
        <taxon>Bacteria</taxon>
        <taxon>Pseudomonadati</taxon>
        <taxon>Pseudomonadota</taxon>
        <taxon>Gammaproteobacteria</taxon>
        <taxon>Oceanospirillales</taxon>
        <taxon>Oceanospirillaceae</taxon>
        <taxon>Marinospirillum</taxon>
    </lineage>
</organism>
<reference evidence="5" key="1">
    <citation type="journal article" date="2019" name="Int. J. Syst. Evol. Microbiol.">
        <title>The Global Catalogue of Microorganisms (GCM) 10K type strain sequencing project: providing services to taxonomists for standard genome sequencing and annotation.</title>
        <authorList>
            <consortium name="The Broad Institute Genomics Platform"/>
            <consortium name="The Broad Institute Genome Sequencing Center for Infectious Disease"/>
            <person name="Wu L."/>
            <person name="Ma J."/>
        </authorList>
    </citation>
    <scope>NUCLEOTIDE SEQUENCE [LARGE SCALE GENOMIC DNA]</scope>
    <source>
        <strain evidence="5">NBRC 100033</strain>
    </source>
</reference>
<dbReference type="InterPro" id="IPR056572">
    <property type="entry name" value="Zn_ribbon_PaaD"/>
</dbReference>
<evidence type="ECO:0000313" key="4">
    <source>
        <dbReference type="EMBL" id="GLR64525.1"/>
    </source>
</evidence>
<dbReference type="NCBIfam" id="TIGR02159">
    <property type="entry name" value="PA_CoA_Oxy4"/>
    <property type="match status" value="1"/>
</dbReference>
<evidence type="ECO:0000313" key="5">
    <source>
        <dbReference type="Proteomes" id="UP001156682"/>
    </source>
</evidence>
<dbReference type="InterPro" id="IPR002744">
    <property type="entry name" value="MIP18-like"/>
</dbReference>
<dbReference type="InterPro" id="IPR034904">
    <property type="entry name" value="FSCA_dom_sf"/>
</dbReference>
<feature type="domain" description="PaaD zinc beta ribbon" evidence="3">
    <location>
        <begin position="140"/>
        <end position="190"/>
    </location>
</feature>
<dbReference type="PANTHER" id="PTHR42831">
    <property type="entry name" value="FE-S PROTEIN MATURATION AUXILIARY FACTOR YITW"/>
    <property type="match status" value="1"/>
</dbReference>
<dbReference type="PANTHER" id="PTHR42831:SF3">
    <property type="entry name" value="1,2-PHENYLACETYL-COA EPOXIDASE, SUBUNIT D-RELATED"/>
    <property type="match status" value="1"/>
</dbReference>
<dbReference type="Proteomes" id="UP001156682">
    <property type="component" value="Unassembled WGS sequence"/>
</dbReference>
<comment type="caution">
    <text evidence="4">The sequence shown here is derived from an EMBL/GenBank/DDBJ whole genome shotgun (WGS) entry which is preliminary data.</text>
</comment>
<protein>
    <submittedName>
        <fullName evidence="4">Phenylacetate-CoA oxygenase subunit PaaJ</fullName>
    </submittedName>
</protein>
<gene>
    <name evidence="4" type="primary">paaD_1</name>
    <name evidence="4" type="ORF">GCM10007878_19630</name>
</gene>